<dbReference type="Proteomes" id="UP000092444">
    <property type="component" value="Unassembled WGS sequence"/>
</dbReference>
<dbReference type="AlphaFoldDB" id="A0A1B0GE60"/>
<dbReference type="EnsemblMetazoa" id="GMOY011584-RA">
    <property type="protein sequence ID" value="GMOY011584-PA"/>
    <property type="gene ID" value="GMOY011584"/>
</dbReference>
<organism evidence="1 2">
    <name type="scientific">Glossina morsitans morsitans</name>
    <name type="common">Savannah tsetse fly</name>
    <dbReference type="NCBI Taxonomy" id="37546"/>
    <lineage>
        <taxon>Eukaryota</taxon>
        <taxon>Metazoa</taxon>
        <taxon>Ecdysozoa</taxon>
        <taxon>Arthropoda</taxon>
        <taxon>Hexapoda</taxon>
        <taxon>Insecta</taxon>
        <taxon>Pterygota</taxon>
        <taxon>Neoptera</taxon>
        <taxon>Endopterygota</taxon>
        <taxon>Diptera</taxon>
        <taxon>Brachycera</taxon>
        <taxon>Muscomorpha</taxon>
        <taxon>Hippoboscoidea</taxon>
        <taxon>Glossinidae</taxon>
        <taxon>Glossina</taxon>
    </lineage>
</organism>
<name>A0A1B0GE60_GLOMM</name>
<evidence type="ECO:0000313" key="1">
    <source>
        <dbReference type="EnsemblMetazoa" id="GMOY011584-PA"/>
    </source>
</evidence>
<proteinExistence type="predicted"/>
<sequence>MHWCGQAFVPIMVYGEAKYG</sequence>
<accession>A0A1B0GE60</accession>
<evidence type="ECO:0000313" key="2">
    <source>
        <dbReference type="Proteomes" id="UP000092444"/>
    </source>
</evidence>
<reference evidence="1" key="1">
    <citation type="submission" date="2020-05" db="UniProtKB">
        <authorList>
            <consortium name="EnsemblMetazoa"/>
        </authorList>
    </citation>
    <scope>IDENTIFICATION</scope>
    <source>
        <strain evidence="1">Yale</strain>
    </source>
</reference>
<keyword evidence="2" id="KW-1185">Reference proteome</keyword>
<dbReference type="EMBL" id="CCAG010012101">
    <property type="status" value="NOT_ANNOTATED_CDS"/>
    <property type="molecule type" value="Genomic_DNA"/>
</dbReference>
<dbReference type="VEuPathDB" id="VectorBase:GMOY011584"/>
<protein>
    <submittedName>
        <fullName evidence="1">Uncharacterized protein</fullName>
    </submittedName>
</protein>